<feature type="coiled-coil region" evidence="6">
    <location>
        <begin position="133"/>
        <end position="160"/>
    </location>
</feature>
<evidence type="ECO:0000259" key="8">
    <source>
        <dbReference type="PROSITE" id="PS50066"/>
    </source>
</evidence>
<dbReference type="PRINTS" id="PR00404">
    <property type="entry name" value="MADSDOMAIN"/>
</dbReference>
<evidence type="ECO:0000313" key="9">
    <source>
        <dbReference type="EMBL" id="KAK1358379.1"/>
    </source>
</evidence>
<dbReference type="AlphaFoldDB" id="A0AAD8H287"/>
<reference evidence="9" key="2">
    <citation type="submission" date="2023-05" db="EMBL/GenBank/DDBJ databases">
        <authorList>
            <person name="Schelkunov M.I."/>
        </authorList>
    </citation>
    <scope>NUCLEOTIDE SEQUENCE</scope>
    <source>
        <strain evidence="9">Hsosn_3</strain>
        <tissue evidence="9">Leaf</tissue>
    </source>
</reference>
<comment type="subcellular location">
    <subcellularLocation>
        <location evidence="1">Nucleus</location>
    </subcellularLocation>
</comment>
<evidence type="ECO:0000256" key="7">
    <source>
        <dbReference type="SAM" id="MobiDB-lite"/>
    </source>
</evidence>
<dbReference type="GO" id="GO:0046983">
    <property type="term" value="F:protein dimerization activity"/>
    <property type="evidence" value="ECO:0007669"/>
    <property type="project" value="InterPro"/>
</dbReference>
<dbReference type="InterPro" id="IPR050142">
    <property type="entry name" value="MADS-box/MEF2_TF"/>
</dbReference>
<dbReference type="Proteomes" id="UP001237642">
    <property type="component" value="Unassembled WGS sequence"/>
</dbReference>
<dbReference type="Gene3D" id="3.40.1810.10">
    <property type="entry name" value="Transcription factor, MADS-box"/>
    <property type="match status" value="1"/>
</dbReference>
<dbReference type="GO" id="GO:0005634">
    <property type="term" value="C:nucleus"/>
    <property type="evidence" value="ECO:0007669"/>
    <property type="project" value="UniProtKB-SubCell"/>
</dbReference>
<comment type="caution">
    <text evidence="9">The sequence shown here is derived from an EMBL/GenBank/DDBJ whole genome shotgun (WGS) entry which is preliminary data.</text>
</comment>
<gene>
    <name evidence="9" type="ORF">POM88_051635</name>
</gene>
<dbReference type="GO" id="GO:0003677">
    <property type="term" value="F:DNA binding"/>
    <property type="evidence" value="ECO:0007669"/>
    <property type="project" value="UniProtKB-KW"/>
</dbReference>
<evidence type="ECO:0000256" key="6">
    <source>
        <dbReference type="SAM" id="Coils"/>
    </source>
</evidence>
<evidence type="ECO:0000256" key="5">
    <source>
        <dbReference type="ARBA" id="ARBA00023242"/>
    </source>
</evidence>
<feature type="region of interest" description="Disordered" evidence="7">
    <location>
        <begin position="304"/>
        <end position="327"/>
    </location>
</feature>
<keyword evidence="3" id="KW-0238">DNA-binding</keyword>
<sequence>MGRAKLSLELIQKSKARIAAFHMRRNTLKKKVHELATLCDIKVMMIINGPNQDIQQTCPLEPEIFPDNRDEVLELINAYKGQSVEDHKNKTNLLSDVFEDMIKKARKDLTKLRITNLRSKYPTWDSRLSSFTENDLRTVAANLENNIENAKAKVGQLKANYSNNIDCANLQLQQQRMLTKKRNMDFEVGNHANKYRVTLDPHQAGSMRVPVPMPIQQERFPVMDHYQDQSMVNFGYDYVGGASNIVYNPPPFQALYDCPTMAGTMDSIPYINNLVMEPPNYYSEARQPTAQHIMKYHPMRPGSAPHQMVMTSHQPDAHDQISEDLSW</sequence>
<dbReference type="InterPro" id="IPR002100">
    <property type="entry name" value="TF_MADSbox"/>
</dbReference>
<evidence type="ECO:0000256" key="1">
    <source>
        <dbReference type="ARBA" id="ARBA00004123"/>
    </source>
</evidence>
<dbReference type="EMBL" id="JAUIZM010000011">
    <property type="protein sequence ID" value="KAK1358379.1"/>
    <property type="molecule type" value="Genomic_DNA"/>
</dbReference>
<dbReference type="PROSITE" id="PS50066">
    <property type="entry name" value="MADS_BOX_2"/>
    <property type="match status" value="1"/>
</dbReference>
<evidence type="ECO:0000313" key="10">
    <source>
        <dbReference type="Proteomes" id="UP001237642"/>
    </source>
</evidence>
<dbReference type="SMART" id="SM00432">
    <property type="entry name" value="MADS"/>
    <property type="match status" value="1"/>
</dbReference>
<evidence type="ECO:0000256" key="3">
    <source>
        <dbReference type="ARBA" id="ARBA00023125"/>
    </source>
</evidence>
<accession>A0AAD8H287</accession>
<organism evidence="9 10">
    <name type="scientific">Heracleum sosnowskyi</name>
    <dbReference type="NCBI Taxonomy" id="360622"/>
    <lineage>
        <taxon>Eukaryota</taxon>
        <taxon>Viridiplantae</taxon>
        <taxon>Streptophyta</taxon>
        <taxon>Embryophyta</taxon>
        <taxon>Tracheophyta</taxon>
        <taxon>Spermatophyta</taxon>
        <taxon>Magnoliopsida</taxon>
        <taxon>eudicotyledons</taxon>
        <taxon>Gunneridae</taxon>
        <taxon>Pentapetalae</taxon>
        <taxon>asterids</taxon>
        <taxon>campanulids</taxon>
        <taxon>Apiales</taxon>
        <taxon>Apiaceae</taxon>
        <taxon>Apioideae</taxon>
        <taxon>apioid superclade</taxon>
        <taxon>Tordylieae</taxon>
        <taxon>Tordyliinae</taxon>
        <taxon>Heracleum</taxon>
    </lineage>
</organism>
<dbReference type="Pfam" id="PF00319">
    <property type="entry name" value="SRF-TF"/>
    <property type="match status" value="1"/>
</dbReference>
<keyword evidence="10" id="KW-1185">Reference proteome</keyword>
<dbReference type="SUPFAM" id="SSF55455">
    <property type="entry name" value="SRF-like"/>
    <property type="match status" value="1"/>
</dbReference>
<proteinExistence type="predicted"/>
<protein>
    <submittedName>
        <fullName evidence="9">MADS-box domain-containing protein</fullName>
    </submittedName>
</protein>
<feature type="domain" description="MADS-box" evidence="8">
    <location>
        <begin position="1"/>
        <end position="47"/>
    </location>
</feature>
<keyword evidence="6" id="KW-0175">Coiled coil</keyword>
<keyword evidence="5" id="KW-0539">Nucleus</keyword>
<name>A0AAD8H287_9APIA</name>
<reference evidence="9" key="1">
    <citation type="submission" date="2023-02" db="EMBL/GenBank/DDBJ databases">
        <title>Genome of toxic invasive species Heracleum sosnowskyi carries increased number of genes despite the absence of recent whole-genome duplications.</title>
        <authorList>
            <person name="Schelkunov M."/>
            <person name="Shtratnikova V."/>
            <person name="Makarenko M."/>
            <person name="Klepikova A."/>
            <person name="Omelchenko D."/>
            <person name="Novikova G."/>
            <person name="Obukhova E."/>
            <person name="Bogdanov V."/>
            <person name="Penin A."/>
            <person name="Logacheva M."/>
        </authorList>
    </citation>
    <scope>NUCLEOTIDE SEQUENCE</scope>
    <source>
        <strain evidence="9">Hsosn_3</strain>
        <tissue evidence="9">Leaf</tissue>
    </source>
</reference>
<evidence type="ECO:0000256" key="2">
    <source>
        <dbReference type="ARBA" id="ARBA00023015"/>
    </source>
</evidence>
<keyword evidence="4" id="KW-0804">Transcription</keyword>
<dbReference type="PANTHER" id="PTHR48019">
    <property type="entry name" value="SERUM RESPONSE FACTOR HOMOLOG"/>
    <property type="match status" value="1"/>
</dbReference>
<keyword evidence="2" id="KW-0805">Transcription regulation</keyword>
<dbReference type="InterPro" id="IPR036879">
    <property type="entry name" value="TF_MADSbox_sf"/>
</dbReference>
<evidence type="ECO:0000256" key="4">
    <source>
        <dbReference type="ARBA" id="ARBA00023163"/>
    </source>
</evidence>